<dbReference type="InterPro" id="IPR054471">
    <property type="entry name" value="GPIID_WHD"/>
</dbReference>
<dbReference type="PROSITE" id="PS50088">
    <property type="entry name" value="ANK_REPEAT"/>
    <property type="match status" value="9"/>
</dbReference>
<feature type="repeat" description="ANK" evidence="3">
    <location>
        <begin position="1018"/>
        <end position="1050"/>
    </location>
</feature>
<dbReference type="Gene3D" id="1.25.40.20">
    <property type="entry name" value="Ankyrin repeat-containing domain"/>
    <property type="match status" value="3"/>
</dbReference>
<name>A0AAV9WG83_9PEZI</name>
<feature type="repeat" description="ANK" evidence="3">
    <location>
        <begin position="1263"/>
        <end position="1297"/>
    </location>
</feature>
<feature type="repeat" description="ANK" evidence="3">
    <location>
        <begin position="1052"/>
        <end position="1084"/>
    </location>
</feature>
<protein>
    <recommendedName>
        <fullName evidence="9">Nucleoside phosphorylase domain-containing protein</fullName>
    </recommendedName>
</protein>
<dbReference type="PROSITE" id="PS50297">
    <property type="entry name" value="ANK_REP_REGION"/>
    <property type="match status" value="6"/>
</dbReference>
<dbReference type="EMBL" id="JAVHJL010000003">
    <property type="protein sequence ID" value="KAK6507843.1"/>
    <property type="molecule type" value="Genomic_DNA"/>
</dbReference>
<accession>A0AAV9WG83</accession>
<evidence type="ECO:0000256" key="2">
    <source>
        <dbReference type="ARBA" id="ARBA00023043"/>
    </source>
</evidence>
<dbReference type="SUPFAM" id="SSF53167">
    <property type="entry name" value="Purine and uridine phosphorylases"/>
    <property type="match status" value="1"/>
</dbReference>
<dbReference type="Gene3D" id="3.40.50.300">
    <property type="entry name" value="P-loop containing nucleotide triphosphate hydrolases"/>
    <property type="match status" value="1"/>
</dbReference>
<reference evidence="7 8" key="1">
    <citation type="submission" date="2023-08" db="EMBL/GenBank/DDBJ databases">
        <authorList>
            <person name="Palmer J.M."/>
        </authorList>
    </citation>
    <scope>NUCLEOTIDE SEQUENCE [LARGE SCALE GENOMIC DNA]</scope>
    <source>
        <strain evidence="7 8">TWF481</strain>
    </source>
</reference>
<feature type="region of interest" description="Disordered" evidence="4">
    <location>
        <begin position="1"/>
        <end position="27"/>
    </location>
</feature>
<gene>
    <name evidence="7" type="ORF">TWF481_006265</name>
</gene>
<feature type="domain" description="Nephrocystin 3-like N-terminal" evidence="6">
    <location>
        <begin position="444"/>
        <end position="614"/>
    </location>
</feature>
<feature type="repeat" description="ANK" evidence="3">
    <location>
        <begin position="952"/>
        <end position="984"/>
    </location>
</feature>
<evidence type="ECO:0008006" key="9">
    <source>
        <dbReference type="Google" id="ProtNLM"/>
    </source>
</evidence>
<dbReference type="Gene3D" id="3.40.50.1580">
    <property type="entry name" value="Nucleoside phosphorylase domain"/>
    <property type="match status" value="1"/>
</dbReference>
<dbReference type="Pfam" id="PF12796">
    <property type="entry name" value="Ank_2"/>
    <property type="match status" value="4"/>
</dbReference>
<feature type="repeat" description="ANK" evidence="3">
    <location>
        <begin position="985"/>
        <end position="1017"/>
    </location>
</feature>
<feature type="domain" description="GPI inositol-deacylase winged helix" evidence="5">
    <location>
        <begin position="724"/>
        <end position="808"/>
    </location>
</feature>
<evidence type="ECO:0000313" key="7">
    <source>
        <dbReference type="EMBL" id="KAK6507843.1"/>
    </source>
</evidence>
<feature type="repeat" description="ANK" evidence="3">
    <location>
        <begin position="1118"/>
        <end position="1150"/>
    </location>
</feature>
<dbReference type="GO" id="GO:0003723">
    <property type="term" value="F:RNA binding"/>
    <property type="evidence" value="ECO:0007669"/>
    <property type="project" value="TreeGrafter"/>
</dbReference>
<dbReference type="SUPFAM" id="SSF48403">
    <property type="entry name" value="Ankyrin repeat"/>
    <property type="match status" value="2"/>
</dbReference>
<dbReference type="PRINTS" id="PR01415">
    <property type="entry name" value="ANKYRIN"/>
</dbReference>
<dbReference type="PANTHER" id="PTHR24141:SF1">
    <property type="entry name" value="2-5A-DEPENDENT RIBONUCLEASE"/>
    <property type="match status" value="1"/>
</dbReference>
<feature type="repeat" description="ANK" evidence="3">
    <location>
        <begin position="1217"/>
        <end position="1262"/>
    </location>
</feature>
<proteinExistence type="predicted"/>
<evidence type="ECO:0000259" key="5">
    <source>
        <dbReference type="Pfam" id="PF22939"/>
    </source>
</evidence>
<dbReference type="InterPro" id="IPR056884">
    <property type="entry name" value="NPHP3-like_N"/>
</dbReference>
<dbReference type="SMART" id="SM00248">
    <property type="entry name" value="ANK"/>
    <property type="match status" value="12"/>
</dbReference>
<dbReference type="GO" id="GO:0009116">
    <property type="term" value="P:nucleoside metabolic process"/>
    <property type="evidence" value="ECO:0007669"/>
    <property type="project" value="InterPro"/>
</dbReference>
<organism evidence="7 8">
    <name type="scientific">Arthrobotrys musiformis</name>
    <dbReference type="NCBI Taxonomy" id="47236"/>
    <lineage>
        <taxon>Eukaryota</taxon>
        <taxon>Fungi</taxon>
        <taxon>Dikarya</taxon>
        <taxon>Ascomycota</taxon>
        <taxon>Pezizomycotina</taxon>
        <taxon>Orbiliomycetes</taxon>
        <taxon>Orbiliales</taxon>
        <taxon>Orbiliaceae</taxon>
        <taxon>Arthrobotrys</taxon>
    </lineage>
</organism>
<feature type="repeat" description="ANK" evidence="3">
    <location>
        <begin position="1151"/>
        <end position="1183"/>
    </location>
</feature>
<comment type="caution">
    <text evidence="7">The sequence shown here is derived from an EMBL/GenBank/DDBJ whole genome shotgun (WGS) entry which is preliminary data.</text>
</comment>
<keyword evidence="8" id="KW-1185">Reference proteome</keyword>
<evidence type="ECO:0000256" key="3">
    <source>
        <dbReference type="PROSITE-ProRule" id="PRU00023"/>
    </source>
</evidence>
<dbReference type="InterPro" id="IPR027417">
    <property type="entry name" value="P-loop_NTPase"/>
</dbReference>
<keyword evidence="2 3" id="KW-0040">ANK repeat</keyword>
<dbReference type="InterPro" id="IPR035994">
    <property type="entry name" value="Nucleoside_phosphorylase_sf"/>
</dbReference>
<dbReference type="InterPro" id="IPR002110">
    <property type="entry name" value="Ankyrin_rpt"/>
</dbReference>
<dbReference type="InterPro" id="IPR036770">
    <property type="entry name" value="Ankyrin_rpt-contain_sf"/>
</dbReference>
<sequence length="1401" mass="154861">MSAPDPTAAAMPPEEEDPPAPAPATKKYDHSDYTIGWICALSTELAAAKVMLDSQHPRLPIPENDANTYTLGSIGGHNIVIACLPESGSNQAAIVAMRMVSTFRAIKVGLLVGVGRGVPPKVKLGDVVVSTPIGEYPGVVQWDKGTQESGAVFRRTGALSKPPTALLTAVANLRSNHDIHGIQLHSVLESVRERFPGLKKKYERPSSAVKCGRYKRRKIAPFEDVESAYTNPEFEPISPSENSQEVQKTGLAAWAIFRPLSSIFRFGAVKVQTHATAKSGLKRLAPTEVDEAEETDTKIHYGLIASGSKTIEDAKFRDDLNGALGGSVLCVETEAAGLMDDFPCIVIRGICDYSDRDQENNSSWKGYAAATAAAYAKDLLNCLQPLVVSGELSARDIILTNVHNNVANITSRLEKEDEVKILKWITPMEYAPNHNDIVQKRQPGTGQWFLTSEKYHDWLQNSQRILFCPGMPGAGKTFLSSIVIDHLFQLFGKTPTVGIAYIYFNYTLEKEQTVYAALASLLKQLSRCQYSLPASIRALYEKNHTASDPLKRPPIYEVIQALKSVVSLYSRVFIVVDALDECPMKNDNYCRDTFLSTIFDLRNDHEVNIFATSRHIKEIVDKFGKLEGEVMEVRADDADLRLYLDGRINQSNRTILKNQREDIKKKIVEAVRGMFLLARLHFESIATKTNTKQLKQALEGLSAGKEGKAYEIAYGAAMDRIDSQNVEYKILARRVLPWVVCAERPLNTPELQHLLAVELGCPERKLDQENITEVSDIISVCAGLLTIAGERGVVQLIHYTAQEYFSRQCWVQNTQEEMAVICITYLSFSAIDIMAIIEADGEETGEEGHSRPSKHLSRRYDLRRYARDYWGHHARKHPQPRTQPIILDFLRSSDPDKSRKYSRENWRGGFVHEYASMEGQPPGIHAAASFGLREYVSQLLAGGVDRDERDNGGRTPLTIAAIYGYGRVVEVLVGAGADLEAKDRGGRTALFYSVSAGNLEVVEILLDRGASYDIQDSKGVTMLMEAAERGHTAIVELLLRCGAKRDINLRDNKGTALIRAAYRGHTAIVEVLVREGADLEAADRYEQTALAIAAQSRHTAIVKLLLGKGANREARGHWGHTPLLVAAFRGHYGIVEILLNEGADVTAEDERNQTVMFYAGYGGSVEVVQRLLRERAHLNTRDRDMEAALLSAARPRRSDLVDFLLREGTNCEVTDNKGRTPLMIAAQGLYIWDPEERGGASTQSHVIDLLLRGGANLEARDNEGRTALSWAAASQWDFKRITELLLGAGAELNTKDDAGQTPFAWAIRSRQYENASILMDIGADWSVEDIEGHISISVLKEERNLGAARSFLEKAAQHANVANGGLKPIPANLIQYMAEIEAAILEEGKSTEPDTRSNDDS</sequence>
<keyword evidence="1" id="KW-0677">Repeat</keyword>
<dbReference type="Pfam" id="PF24883">
    <property type="entry name" value="NPHP3_N"/>
    <property type="match status" value="1"/>
</dbReference>
<evidence type="ECO:0000256" key="1">
    <source>
        <dbReference type="ARBA" id="ARBA00022737"/>
    </source>
</evidence>
<dbReference type="GO" id="GO:0006396">
    <property type="term" value="P:RNA processing"/>
    <property type="evidence" value="ECO:0007669"/>
    <property type="project" value="TreeGrafter"/>
</dbReference>
<feature type="compositionally biased region" description="Low complexity" evidence="4">
    <location>
        <begin position="1"/>
        <end position="12"/>
    </location>
</feature>
<feature type="repeat" description="ANK" evidence="3">
    <location>
        <begin position="1085"/>
        <end position="1117"/>
    </location>
</feature>
<dbReference type="Pfam" id="PF22939">
    <property type="entry name" value="WHD_GPIID"/>
    <property type="match status" value="1"/>
</dbReference>
<evidence type="ECO:0000259" key="6">
    <source>
        <dbReference type="Pfam" id="PF24883"/>
    </source>
</evidence>
<dbReference type="GO" id="GO:0004540">
    <property type="term" value="F:RNA nuclease activity"/>
    <property type="evidence" value="ECO:0007669"/>
    <property type="project" value="TreeGrafter"/>
</dbReference>
<evidence type="ECO:0000256" key="4">
    <source>
        <dbReference type="SAM" id="MobiDB-lite"/>
    </source>
</evidence>
<dbReference type="Proteomes" id="UP001370758">
    <property type="component" value="Unassembled WGS sequence"/>
</dbReference>
<dbReference type="PANTHER" id="PTHR24141">
    <property type="entry name" value="2-5A-DEPENDENT RIBONUCLEASE"/>
    <property type="match status" value="1"/>
</dbReference>
<dbReference type="SUPFAM" id="SSF52540">
    <property type="entry name" value="P-loop containing nucleoside triphosphate hydrolases"/>
    <property type="match status" value="1"/>
</dbReference>
<evidence type="ECO:0000313" key="8">
    <source>
        <dbReference type="Proteomes" id="UP001370758"/>
    </source>
</evidence>